<evidence type="ECO:0000313" key="3">
    <source>
        <dbReference type="Proteomes" id="UP000576225"/>
    </source>
</evidence>
<evidence type="ECO:0000256" key="1">
    <source>
        <dbReference type="SAM" id="Phobius"/>
    </source>
</evidence>
<keyword evidence="1" id="KW-1133">Transmembrane helix</keyword>
<feature type="transmembrane region" description="Helical" evidence="1">
    <location>
        <begin position="60"/>
        <end position="79"/>
    </location>
</feature>
<gene>
    <name evidence="2" type="ORF">HF882_09190</name>
</gene>
<proteinExistence type="predicted"/>
<protein>
    <submittedName>
        <fullName evidence="2">Uncharacterized protein</fullName>
    </submittedName>
</protein>
<accession>A0A848AXF3</accession>
<dbReference type="RefSeq" id="WP_168962386.1">
    <property type="nucleotide sequence ID" value="NZ_JABAEW010000014.1"/>
</dbReference>
<comment type="caution">
    <text evidence="2">The sequence shown here is derived from an EMBL/GenBank/DDBJ whole genome shotgun (WGS) entry which is preliminary data.</text>
</comment>
<feature type="transmembrane region" description="Helical" evidence="1">
    <location>
        <begin position="34"/>
        <end position="53"/>
    </location>
</feature>
<keyword evidence="1" id="KW-0812">Transmembrane</keyword>
<dbReference type="Proteomes" id="UP000576225">
    <property type="component" value="Unassembled WGS sequence"/>
</dbReference>
<dbReference type="AlphaFoldDB" id="A0A848AXF3"/>
<keyword evidence="1" id="KW-0472">Membrane</keyword>
<sequence>MKTISGLALAALIGAVWRTTKFCSQTIDGELADSAIIFAVIGILHCWAILPFSKMKGINLLFFLLYNFAALIGFQGSGLDEMGGMLYFIIPSYIVLICMISQGMLWRINARNGKEQFTEK</sequence>
<evidence type="ECO:0000313" key="2">
    <source>
        <dbReference type="EMBL" id="NMD86757.1"/>
    </source>
</evidence>
<reference evidence="2 3" key="1">
    <citation type="submission" date="2020-04" db="EMBL/GenBank/DDBJ databases">
        <authorList>
            <person name="Hitch T.C.A."/>
            <person name="Wylensek D."/>
            <person name="Clavel T."/>
        </authorList>
    </citation>
    <scope>NUCLEOTIDE SEQUENCE [LARGE SCALE GENOMIC DNA]</scope>
    <source>
        <strain evidence="2 3">COR2-253-APC-1A</strain>
    </source>
</reference>
<name>A0A848AXF3_9BACT</name>
<feature type="transmembrane region" description="Helical" evidence="1">
    <location>
        <begin position="85"/>
        <end position="106"/>
    </location>
</feature>
<dbReference type="EMBL" id="JABAEW010000014">
    <property type="protein sequence ID" value="NMD86757.1"/>
    <property type="molecule type" value="Genomic_DNA"/>
</dbReference>
<organism evidence="2 3">
    <name type="scientific">Victivallis vadensis</name>
    <dbReference type="NCBI Taxonomy" id="172901"/>
    <lineage>
        <taxon>Bacteria</taxon>
        <taxon>Pseudomonadati</taxon>
        <taxon>Lentisphaerota</taxon>
        <taxon>Lentisphaeria</taxon>
        <taxon>Victivallales</taxon>
        <taxon>Victivallaceae</taxon>
        <taxon>Victivallis</taxon>
    </lineage>
</organism>